<feature type="domain" description="DUF4190" evidence="3">
    <location>
        <begin position="128"/>
        <end position="180"/>
    </location>
</feature>
<feature type="region of interest" description="Disordered" evidence="1">
    <location>
        <begin position="192"/>
        <end position="218"/>
    </location>
</feature>
<keyword evidence="2" id="KW-1133">Transmembrane helix</keyword>
<feature type="compositionally biased region" description="Pro residues" evidence="1">
    <location>
        <begin position="36"/>
        <end position="50"/>
    </location>
</feature>
<dbReference type="Pfam" id="PF13845">
    <property type="entry name" value="Septum_form"/>
    <property type="match status" value="1"/>
</dbReference>
<sequence length="331" mass="34154">MNEEIPGQPHPAPGPAPVPPPADPLAFGAPAGDPLAAPPTAPMYSAPPQPSYAATPPQQSPQPYGGYPGQPYPGQPAPSQPYPGQPYPGQQAPGQPYPGQPYPPAGFPPPGFPPAHLNYGPPKTNGAAIASLIFGLLGGVLISVICGVIALSQIKKRGDRGKGMAVAGLSLSAFWILGIVTMVAVGSLTESDRPAGAGPTNGARPAATATTVGTGPADVRTDELHPGDCIATISDDETVYDMPVVSCSVPHQGEVYSVTTMPAGAFPGDKKVEAEAENRCGDKLDAYAIGKFKDAEFYYIFPSRRSWTVDRSITCIAVAPDNKKYTGSMVK</sequence>
<evidence type="ECO:0000313" key="5">
    <source>
        <dbReference type="EMBL" id="WIM98672.1"/>
    </source>
</evidence>
<feature type="compositionally biased region" description="Pro residues" evidence="1">
    <location>
        <begin position="95"/>
        <end position="113"/>
    </location>
</feature>
<dbReference type="EMBL" id="CP126980">
    <property type="protein sequence ID" value="WIM98672.1"/>
    <property type="molecule type" value="Genomic_DNA"/>
</dbReference>
<keyword evidence="2" id="KW-0472">Membrane</keyword>
<feature type="transmembrane region" description="Helical" evidence="2">
    <location>
        <begin position="127"/>
        <end position="151"/>
    </location>
</feature>
<feature type="domain" description="Septum formation-related" evidence="4">
    <location>
        <begin position="223"/>
        <end position="309"/>
    </location>
</feature>
<keyword evidence="6" id="KW-1185">Reference proteome</keyword>
<proteinExistence type="predicted"/>
<feature type="compositionally biased region" description="Pro residues" evidence="1">
    <location>
        <begin position="70"/>
        <end position="86"/>
    </location>
</feature>
<gene>
    <name evidence="5" type="ORF">ACTOB_002279</name>
</gene>
<evidence type="ECO:0000259" key="4">
    <source>
        <dbReference type="Pfam" id="PF13845"/>
    </source>
</evidence>
<evidence type="ECO:0000259" key="3">
    <source>
        <dbReference type="Pfam" id="PF13828"/>
    </source>
</evidence>
<evidence type="ECO:0000256" key="2">
    <source>
        <dbReference type="SAM" id="Phobius"/>
    </source>
</evidence>
<feature type="compositionally biased region" description="Low complexity" evidence="1">
    <location>
        <begin position="24"/>
        <end position="35"/>
    </location>
</feature>
<dbReference type="RefSeq" id="WP_284920053.1">
    <property type="nucleotide sequence ID" value="NZ_CP126980.1"/>
</dbReference>
<name>A0ABY8WMK8_9ACTN</name>
<evidence type="ECO:0000256" key="1">
    <source>
        <dbReference type="SAM" id="MobiDB-lite"/>
    </source>
</evidence>
<keyword evidence="2" id="KW-0812">Transmembrane</keyword>
<organism evidence="5 6">
    <name type="scientific">Actinoplanes oblitus</name>
    <dbReference type="NCBI Taxonomy" id="3040509"/>
    <lineage>
        <taxon>Bacteria</taxon>
        <taxon>Bacillati</taxon>
        <taxon>Actinomycetota</taxon>
        <taxon>Actinomycetes</taxon>
        <taxon>Micromonosporales</taxon>
        <taxon>Micromonosporaceae</taxon>
        <taxon>Actinoplanes</taxon>
    </lineage>
</organism>
<feature type="transmembrane region" description="Helical" evidence="2">
    <location>
        <begin position="163"/>
        <end position="185"/>
    </location>
</feature>
<dbReference type="Proteomes" id="UP001240150">
    <property type="component" value="Chromosome"/>
</dbReference>
<dbReference type="InterPro" id="IPR025241">
    <property type="entry name" value="DUF4190"/>
</dbReference>
<feature type="compositionally biased region" description="Pro residues" evidence="1">
    <location>
        <begin position="8"/>
        <end position="23"/>
    </location>
</feature>
<feature type="region of interest" description="Disordered" evidence="1">
    <location>
        <begin position="1"/>
        <end position="118"/>
    </location>
</feature>
<reference evidence="5 6" key="1">
    <citation type="submission" date="2023-06" db="EMBL/GenBank/DDBJ databases">
        <authorList>
            <person name="Yushchuk O."/>
            <person name="Binda E."/>
            <person name="Ruckert-Reed C."/>
            <person name="Fedorenko V."/>
            <person name="Kalinowski J."/>
            <person name="Marinelli F."/>
        </authorList>
    </citation>
    <scope>NUCLEOTIDE SEQUENCE [LARGE SCALE GENOMIC DNA]</scope>
    <source>
        <strain evidence="5 6">NRRL 3884</strain>
    </source>
</reference>
<dbReference type="Pfam" id="PF13828">
    <property type="entry name" value="DUF4190"/>
    <property type="match status" value="1"/>
</dbReference>
<evidence type="ECO:0000313" key="6">
    <source>
        <dbReference type="Proteomes" id="UP001240150"/>
    </source>
</evidence>
<dbReference type="InterPro" id="IPR026004">
    <property type="entry name" value="Septum_form"/>
</dbReference>
<feature type="compositionally biased region" description="Low complexity" evidence="1">
    <location>
        <begin position="202"/>
        <end position="217"/>
    </location>
</feature>
<accession>A0ABY8WMK8</accession>
<protein>
    <submittedName>
        <fullName evidence="5">DUF4190 domain-containing protein</fullName>
    </submittedName>
</protein>